<reference evidence="2" key="1">
    <citation type="submission" date="2023-04" db="EMBL/GenBank/DDBJ databases">
        <title>Sphingomonas sp. MAHUQ-71 isolated from rice field.</title>
        <authorList>
            <person name="Huq M.A."/>
        </authorList>
    </citation>
    <scope>NUCLEOTIDE SEQUENCE</scope>
    <source>
        <strain evidence="2">MAHUQ-71</strain>
    </source>
</reference>
<dbReference type="RefSeq" id="WP_281042823.1">
    <property type="nucleotide sequence ID" value="NZ_JARYGZ010000001.1"/>
</dbReference>
<keyword evidence="3" id="KW-1185">Reference proteome</keyword>
<dbReference type="InterPro" id="IPR010282">
    <property type="entry name" value="Uncharacterised_HutD/Ves"/>
</dbReference>
<evidence type="ECO:0000313" key="2">
    <source>
        <dbReference type="EMBL" id="MDH7637470.1"/>
    </source>
</evidence>
<dbReference type="Proteomes" id="UP001160625">
    <property type="component" value="Unassembled WGS sequence"/>
</dbReference>
<name>A0ABT6MWP6_9SPHN</name>
<organism evidence="2 3">
    <name type="scientific">Sphingomonas oryzagri</name>
    <dbReference type="NCBI Taxonomy" id="3042314"/>
    <lineage>
        <taxon>Bacteria</taxon>
        <taxon>Pseudomonadati</taxon>
        <taxon>Pseudomonadota</taxon>
        <taxon>Alphaproteobacteria</taxon>
        <taxon>Sphingomonadales</taxon>
        <taxon>Sphingomonadaceae</taxon>
        <taxon>Sphingomonas</taxon>
    </lineage>
</organism>
<dbReference type="PANTHER" id="PTHR37943:SF1">
    <property type="entry name" value="PROTEIN VES"/>
    <property type="match status" value="1"/>
</dbReference>
<protein>
    <submittedName>
        <fullName evidence="2">HutD family protein</fullName>
    </submittedName>
</protein>
<evidence type="ECO:0000313" key="3">
    <source>
        <dbReference type="Proteomes" id="UP001160625"/>
    </source>
</evidence>
<dbReference type="PANTHER" id="PTHR37943">
    <property type="entry name" value="PROTEIN VES"/>
    <property type="match status" value="1"/>
</dbReference>
<evidence type="ECO:0000256" key="1">
    <source>
        <dbReference type="SAM" id="MobiDB-lite"/>
    </source>
</evidence>
<dbReference type="InterPro" id="IPR011051">
    <property type="entry name" value="RmlC_Cupin_sf"/>
</dbReference>
<dbReference type="EMBL" id="JARYGZ010000001">
    <property type="protein sequence ID" value="MDH7637470.1"/>
    <property type="molecule type" value="Genomic_DNA"/>
</dbReference>
<sequence>MQIIRVADQPDMPWKNGGGTTRELLAAPPGDQGLAWRISVATIARDGPFSRFPGVERTLVGLAGVGVLRVSGRLVDVEPGTILRFDGEEAVSAIVGATPMHVLNVMATARDWRQEVGAPRPIRPAPWQDEQPHMFVAMQEGPRLHLRSGDLIREIGMDDPFDGLSAIEIRLLSRRTPPSDG</sequence>
<comment type="caution">
    <text evidence="2">The sequence shown here is derived from an EMBL/GenBank/DDBJ whole genome shotgun (WGS) entry which is preliminary data.</text>
</comment>
<dbReference type="InterPro" id="IPR014710">
    <property type="entry name" value="RmlC-like_jellyroll"/>
</dbReference>
<dbReference type="SUPFAM" id="SSF51182">
    <property type="entry name" value="RmlC-like cupins"/>
    <property type="match status" value="1"/>
</dbReference>
<dbReference type="Gene3D" id="2.60.120.10">
    <property type="entry name" value="Jelly Rolls"/>
    <property type="match status" value="1"/>
</dbReference>
<feature type="region of interest" description="Disordered" evidence="1">
    <location>
        <begin position="1"/>
        <end position="20"/>
    </location>
</feature>
<dbReference type="Pfam" id="PF05962">
    <property type="entry name" value="HutD"/>
    <property type="match status" value="1"/>
</dbReference>
<accession>A0ABT6MWP6</accession>
<gene>
    <name evidence="2" type="ORF">QGN17_01885</name>
</gene>
<proteinExistence type="predicted"/>